<reference evidence="1 2" key="1">
    <citation type="submission" date="2017-12" db="EMBL/GenBank/DDBJ databases">
        <authorList>
            <person name="Pombert J.-F."/>
            <person name="Haag K.L."/>
            <person name="Ebert D."/>
        </authorList>
    </citation>
    <scope>NUCLEOTIDE SEQUENCE [LARGE SCALE GENOMIC DNA]</scope>
    <source>
        <strain evidence="1">FI-OER-3-3</strain>
    </source>
</reference>
<organism evidence="1 2">
    <name type="scientific">Hamiltosporidium tvaerminnensis</name>
    <dbReference type="NCBI Taxonomy" id="1176355"/>
    <lineage>
        <taxon>Eukaryota</taxon>
        <taxon>Fungi</taxon>
        <taxon>Fungi incertae sedis</taxon>
        <taxon>Microsporidia</taxon>
        <taxon>Dubosqiidae</taxon>
        <taxon>Hamiltosporidium</taxon>
    </lineage>
</organism>
<dbReference type="VEuPathDB" id="MicrosporidiaDB:CWI37_0179p0040"/>
<dbReference type="AlphaFoldDB" id="A0A4Q9L8T7"/>
<evidence type="ECO:0000313" key="1">
    <source>
        <dbReference type="EMBL" id="TBU04139.1"/>
    </source>
</evidence>
<gene>
    <name evidence="1" type="ORF">CWI37_0179p0040</name>
</gene>
<evidence type="ECO:0000313" key="2">
    <source>
        <dbReference type="Proteomes" id="UP000292362"/>
    </source>
</evidence>
<protein>
    <submittedName>
        <fullName evidence="1">Uncharacterized protein</fullName>
    </submittedName>
</protein>
<sequence>MQLNNDSDLEEHFLLEQHDLVKSCFVCNRTLNGLVFSEGFVSAVRFVIRNIPNIASVRLKISELKFMVSFITSWDLHLNCQ</sequence>
<comment type="caution">
    <text evidence="1">The sequence shown here is derived from an EMBL/GenBank/DDBJ whole genome shotgun (WGS) entry which is preliminary data.</text>
</comment>
<accession>A0A4Q9L8T7</accession>
<dbReference type="Proteomes" id="UP000292362">
    <property type="component" value="Unassembled WGS sequence"/>
</dbReference>
<name>A0A4Q9L8T7_9MICR</name>
<proteinExistence type="predicted"/>
<dbReference type="EMBL" id="PITJ01000179">
    <property type="protein sequence ID" value="TBU04139.1"/>
    <property type="molecule type" value="Genomic_DNA"/>
</dbReference>